<sequence length="63" mass="7632">MKMPFDENISFKLVDLIAREFLESNHIDLIRMRGSTDRSIWEYAKAENRTGRIFAENRCPWRR</sequence>
<dbReference type="AlphaFoldDB" id="A0A450WCI1"/>
<gene>
    <name evidence="2" type="ORF">BECKLPF1236A_GA0070988_101123</name>
    <name evidence="3" type="ORF">BECKLPF1236C_GA0070990_101104</name>
</gene>
<evidence type="ECO:0000313" key="2">
    <source>
        <dbReference type="EMBL" id="VFK14737.1"/>
    </source>
</evidence>
<feature type="domain" description="DUF5615" evidence="1">
    <location>
        <begin position="1"/>
        <end position="50"/>
    </location>
</feature>
<reference evidence="2" key="1">
    <citation type="submission" date="2019-02" db="EMBL/GenBank/DDBJ databases">
        <authorList>
            <person name="Gruber-Vodicka R. H."/>
            <person name="Seah K. B. B."/>
        </authorList>
    </citation>
    <scope>NUCLEOTIDE SEQUENCE</scope>
    <source>
        <strain evidence="2">BECK_S312</strain>
        <strain evidence="3">BECK_S426</strain>
    </source>
</reference>
<organism evidence="2">
    <name type="scientific">Candidatus Kentrum sp. LPFa</name>
    <dbReference type="NCBI Taxonomy" id="2126335"/>
    <lineage>
        <taxon>Bacteria</taxon>
        <taxon>Pseudomonadati</taxon>
        <taxon>Pseudomonadota</taxon>
        <taxon>Gammaproteobacteria</taxon>
        <taxon>Candidatus Kentrum</taxon>
    </lineage>
</organism>
<name>A0A450WCI1_9GAMM</name>
<dbReference type="EMBL" id="CAADFP010000110">
    <property type="protein sequence ID" value="VFK30428.1"/>
    <property type="molecule type" value="Genomic_DNA"/>
</dbReference>
<accession>A0A450WCI1</accession>
<proteinExistence type="predicted"/>
<dbReference type="EMBL" id="CAADFM010000112">
    <property type="protein sequence ID" value="VFK14737.1"/>
    <property type="molecule type" value="Genomic_DNA"/>
</dbReference>
<dbReference type="Pfam" id="PF18480">
    <property type="entry name" value="DUF5615"/>
    <property type="match status" value="1"/>
</dbReference>
<protein>
    <recommendedName>
        <fullName evidence="1">DUF5615 domain-containing protein</fullName>
    </recommendedName>
</protein>
<dbReference type="InterPro" id="IPR041049">
    <property type="entry name" value="DUF5615"/>
</dbReference>
<evidence type="ECO:0000313" key="3">
    <source>
        <dbReference type="EMBL" id="VFK30428.1"/>
    </source>
</evidence>
<evidence type="ECO:0000259" key="1">
    <source>
        <dbReference type="Pfam" id="PF18480"/>
    </source>
</evidence>